<evidence type="ECO:0000259" key="3">
    <source>
        <dbReference type="Pfam" id="PF00561"/>
    </source>
</evidence>
<dbReference type="Gene3D" id="3.40.50.1820">
    <property type="entry name" value="alpha/beta hydrolase"/>
    <property type="match status" value="1"/>
</dbReference>
<comment type="caution">
    <text evidence="4">The sequence shown here is derived from an EMBL/GenBank/DDBJ whole genome shotgun (WGS) entry which is preliminary data.</text>
</comment>
<dbReference type="InterPro" id="IPR000073">
    <property type="entry name" value="AB_hydrolase_1"/>
</dbReference>
<dbReference type="InterPro" id="IPR029058">
    <property type="entry name" value="AB_hydrolase_fold"/>
</dbReference>
<evidence type="ECO:0000313" key="5">
    <source>
        <dbReference type="Proteomes" id="UP001518872"/>
    </source>
</evidence>
<sequence length="225" mass="24020">MGTATLHVGVTGQGPDVVVLSGGPGCVQYLEHDELAPRGHRAWYPEPRGVGRSTGGPHTMEQAVADLEAIRAAVGVVTWIVAGHSWGGDLAVRYAVDHPEAVAAVVSIAGRGPQRDQTWSEAYKAGRATQPVVDIDHVPEVHAALGDSFTEWTHRADLWRGLATCGVPMYFIAAGDDIRPSWPLAQLAALVPHGRFATVADVPHDFWFTHPEVWTSTITDACTGP</sequence>
<feature type="domain" description="AB hydrolase-1" evidence="3">
    <location>
        <begin position="17"/>
        <end position="129"/>
    </location>
</feature>
<keyword evidence="5" id="KW-1185">Reference proteome</keyword>
<keyword evidence="2 4" id="KW-0378">Hydrolase</keyword>
<dbReference type="Pfam" id="PF00561">
    <property type="entry name" value="Abhydrolase_1"/>
    <property type="match status" value="1"/>
</dbReference>
<evidence type="ECO:0000256" key="2">
    <source>
        <dbReference type="ARBA" id="ARBA00022801"/>
    </source>
</evidence>
<dbReference type="GO" id="GO:0016787">
    <property type="term" value="F:hydrolase activity"/>
    <property type="evidence" value="ECO:0007669"/>
    <property type="project" value="UniProtKB-KW"/>
</dbReference>
<dbReference type="EMBL" id="JAFEUC010000005">
    <property type="protein sequence ID" value="MBM7077108.1"/>
    <property type="molecule type" value="Genomic_DNA"/>
</dbReference>
<dbReference type="SUPFAM" id="SSF53474">
    <property type="entry name" value="alpha/beta-Hydrolases"/>
    <property type="match status" value="1"/>
</dbReference>
<comment type="similarity">
    <text evidence="1">Belongs to the peptidase S33 family.</text>
</comment>
<dbReference type="InterPro" id="IPR051601">
    <property type="entry name" value="Serine_prot/Carboxylest_S33"/>
</dbReference>
<gene>
    <name evidence="4" type="ORF">JQX11_12185</name>
</gene>
<evidence type="ECO:0000256" key="1">
    <source>
        <dbReference type="ARBA" id="ARBA00010088"/>
    </source>
</evidence>
<dbReference type="PANTHER" id="PTHR43248:SF32">
    <property type="entry name" value="PROLINE IMINOPEPTIDASE"/>
    <property type="match status" value="1"/>
</dbReference>
<organism evidence="4 5">
    <name type="scientific">Micromonospora humida</name>
    <dbReference type="NCBI Taxonomy" id="2809018"/>
    <lineage>
        <taxon>Bacteria</taxon>
        <taxon>Bacillati</taxon>
        <taxon>Actinomycetota</taxon>
        <taxon>Actinomycetes</taxon>
        <taxon>Micromonosporales</taxon>
        <taxon>Micromonosporaceae</taxon>
        <taxon>Micromonospora</taxon>
    </lineage>
</organism>
<reference evidence="4 5" key="1">
    <citation type="submission" date="2021-02" db="EMBL/GenBank/DDBJ databases">
        <authorList>
            <person name="Ra J.-S."/>
        </authorList>
    </citation>
    <scope>NUCLEOTIDE SEQUENCE [LARGE SCALE GENOMIC DNA]</scope>
    <source>
        <strain evidence="4 5">MMS20-R1-14</strain>
    </source>
</reference>
<proteinExistence type="inferred from homology"/>
<evidence type="ECO:0000313" key="4">
    <source>
        <dbReference type="EMBL" id="MBM7077108.1"/>
    </source>
</evidence>
<accession>A0ABS2IS00</accession>
<dbReference type="Proteomes" id="UP001518872">
    <property type="component" value="Unassembled WGS sequence"/>
</dbReference>
<name>A0ABS2IS00_9ACTN</name>
<dbReference type="PANTHER" id="PTHR43248">
    <property type="entry name" value="2-SUCCINYL-6-HYDROXY-2,4-CYCLOHEXADIENE-1-CARBOXYLATE SYNTHASE"/>
    <property type="match status" value="1"/>
</dbReference>
<protein>
    <submittedName>
        <fullName evidence="4">Alpha/beta hydrolase</fullName>
    </submittedName>
</protein>